<dbReference type="Pfam" id="PF03073">
    <property type="entry name" value="TspO_MBR"/>
    <property type="match status" value="1"/>
</dbReference>
<keyword evidence="3 6" id="KW-0812">Transmembrane</keyword>
<keyword evidence="4 6" id="KW-1133">Transmembrane helix</keyword>
<dbReference type="GO" id="GO:0033013">
    <property type="term" value="P:tetrapyrrole metabolic process"/>
    <property type="evidence" value="ECO:0007669"/>
    <property type="project" value="UniProtKB-ARBA"/>
</dbReference>
<feature type="transmembrane region" description="Helical" evidence="6">
    <location>
        <begin position="200"/>
        <end position="223"/>
    </location>
</feature>
<evidence type="ECO:0000256" key="1">
    <source>
        <dbReference type="ARBA" id="ARBA00004141"/>
    </source>
</evidence>
<keyword evidence="5 6" id="KW-0472">Membrane</keyword>
<feature type="transmembrane region" description="Helical" evidence="6">
    <location>
        <begin position="111"/>
        <end position="137"/>
    </location>
</feature>
<feature type="transmembrane region" description="Helical" evidence="6">
    <location>
        <begin position="143"/>
        <end position="162"/>
    </location>
</feature>
<dbReference type="EMBL" id="WMIA01000006">
    <property type="protein sequence ID" value="MTF38659.1"/>
    <property type="molecule type" value="Genomic_DNA"/>
</dbReference>
<sequence>MTNNWFSGTVNTVMGVKKESQNNNQENIPLNGKKIVSYLAGTLAQIGLMILTLWLANKGFESLIKYNLNEKINISIVCLFLTFFTIRSRFFSPLDNTRSRRQYDQVIRPKWAPPPFVFPIVWMSIGVLRIVSSYLVWQKLDQNFLAIPLIVFAIHLALGDTWNTIFTVEGRYALAVPVVILGPLLSSIILAVVYGQIIPLAGWLIFPSCVWLVVASALVTRIWQLNRG</sequence>
<evidence type="ECO:0000256" key="3">
    <source>
        <dbReference type="ARBA" id="ARBA00022692"/>
    </source>
</evidence>
<dbReference type="RefSeq" id="WP_155083549.1">
    <property type="nucleotide sequence ID" value="NZ_WMIA01000006.1"/>
</dbReference>
<evidence type="ECO:0000313" key="8">
    <source>
        <dbReference type="Proteomes" id="UP000437131"/>
    </source>
</evidence>
<dbReference type="PANTHER" id="PTHR10057">
    <property type="entry name" value="PERIPHERAL-TYPE BENZODIAZEPINE RECEPTOR"/>
    <property type="match status" value="1"/>
</dbReference>
<dbReference type="PANTHER" id="PTHR10057:SF0">
    <property type="entry name" value="TRANSLOCATOR PROTEIN"/>
    <property type="match status" value="1"/>
</dbReference>
<evidence type="ECO:0000256" key="4">
    <source>
        <dbReference type="ARBA" id="ARBA00022989"/>
    </source>
</evidence>
<feature type="transmembrane region" description="Helical" evidence="6">
    <location>
        <begin position="174"/>
        <end position="194"/>
    </location>
</feature>
<comment type="subcellular location">
    <subcellularLocation>
        <location evidence="1">Membrane</location>
        <topology evidence="1">Multi-pass membrane protein</topology>
    </subcellularLocation>
</comment>
<dbReference type="FunFam" id="1.20.1260.100:FF:000001">
    <property type="entry name" value="translocator protein 2"/>
    <property type="match status" value="1"/>
</dbReference>
<dbReference type="CDD" id="cd15904">
    <property type="entry name" value="TSPO_MBR"/>
    <property type="match status" value="1"/>
</dbReference>
<gene>
    <name evidence="7" type="ORF">GGC33_06940</name>
</gene>
<protein>
    <submittedName>
        <fullName evidence="7">TspO protein</fullName>
    </submittedName>
</protein>
<dbReference type="AlphaFoldDB" id="A0A844GUW3"/>
<dbReference type="Gene3D" id="1.20.1260.100">
    <property type="entry name" value="TspO/MBR protein"/>
    <property type="match status" value="1"/>
</dbReference>
<feature type="transmembrane region" description="Helical" evidence="6">
    <location>
        <begin position="72"/>
        <end position="90"/>
    </location>
</feature>
<dbReference type="InterPro" id="IPR038330">
    <property type="entry name" value="TspO/MBR-related_sf"/>
</dbReference>
<accession>A0A844GUW3</accession>
<dbReference type="Proteomes" id="UP000437131">
    <property type="component" value="Unassembled WGS sequence"/>
</dbReference>
<dbReference type="InterPro" id="IPR004307">
    <property type="entry name" value="TspO_MBR"/>
</dbReference>
<evidence type="ECO:0000256" key="5">
    <source>
        <dbReference type="ARBA" id="ARBA00023136"/>
    </source>
</evidence>
<evidence type="ECO:0000256" key="2">
    <source>
        <dbReference type="ARBA" id="ARBA00007524"/>
    </source>
</evidence>
<evidence type="ECO:0000313" key="7">
    <source>
        <dbReference type="EMBL" id="MTF38659.1"/>
    </source>
</evidence>
<proteinExistence type="inferred from homology"/>
<feature type="transmembrane region" description="Helical" evidence="6">
    <location>
        <begin position="35"/>
        <end position="56"/>
    </location>
</feature>
<reference evidence="7 8" key="1">
    <citation type="submission" date="2019-11" db="EMBL/GenBank/DDBJ databases">
        <title>Isolation of a new High Light Tolerant Cyanobacteria.</title>
        <authorList>
            <person name="Dobson Z."/>
            <person name="Vaughn N."/>
            <person name="Vaughn M."/>
            <person name="Fromme P."/>
            <person name="Mazor Y."/>
        </authorList>
    </citation>
    <scope>NUCLEOTIDE SEQUENCE [LARGE SCALE GENOMIC DNA]</scope>
    <source>
        <strain evidence="7 8">0216</strain>
    </source>
</reference>
<dbReference type="GO" id="GO:0016020">
    <property type="term" value="C:membrane"/>
    <property type="evidence" value="ECO:0007669"/>
    <property type="project" value="UniProtKB-SubCell"/>
</dbReference>
<comment type="similarity">
    <text evidence="2">Belongs to the TspO/BZRP family.</text>
</comment>
<evidence type="ECO:0000256" key="6">
    <source>
        <dbReference type="SAM" id="Phobius"/>
    </source>
</evidence>
<name>A0A844GUW3_9CHRO</name>
<organism evidence="7 8">
    <name type="scientific">Cyanobacterium aponinum 0216</name>
    <dbReference type="NCBI Taxonomy" id="2676140"/>
    <lineage>
        <taxon>Bacteria</taxon>
        <taxon>Bacillati</taxon>
        <taxon>Cyanobacteriota</taxon>
        <taxon>Cyanophyceae</taxon>
        <taxon>Oscillatoriophycideae</taxon>
        <taxon>Chroococcales</taxon>
        <taxon>Geminocystaceae</taxon>
        <taxon>Cyanobacterium</taxon>
    </lineage>
</organism>
<comment type="caution">
    <text evidence="7">The sequence shown here is derived from an EMBL/GenBank/DDBJ whole genome shotgun (WGS) entry which is preliminary data.</text>
</comment>